<dbReference type="Pfam" id="PF10178">
    <property type="entry name" value="PAC3"/>
    <property type="match status" value="1"/>
</dbReference>
<dbReference type="PANTHER" id="PTHR31051">
    <property type="entry name" value="PROTEASOME ASSEMBLY CHAPERONE 3"/>
    <property type="match status" value="1"/>
</dbReference>
<dbReference type="PANTHER" id="PTHR31051:SF1">
    <property type="entry name" value="PROTEASOME ASSEMBLY CHAPERONE 3"/>
    <property type="match status" value="1"/>
</dbReference>
<sequence>MDGTRSMDSALGRQQGFPVRNRIFARLINGVLTDFVWNLYLDHLLLIITQIGTVGTVVSARQDTTFDGRSTVSTSVALGKRDSPVLELAARQLVEVIGAHGHRKPITLCLGVKDLSPGTVREIVAAVREDNVWSS</sequence>
<dbReference type="STRING" id="33097.A0A150GHI6"/>
<dbReference type="InterPro" id="IPR018788">
    <property type="entry name" value="Proteasome_assmbl_chp_3"/>
</dbReference>
<keyword evidence="2" id="KW-1185">Reference proteome</keyword>
<organism evidence="1 2">
    <name type="scientific">Gonium pectorale</name>
    <name type="common">Green alga</name>
    <dbReference type="NCBI Taxonomy" id="33097"/>
    <lineage>
        <taxon>Eukaryota</taxon>
        <taxon>Viridiplantae</taxon>
        <taxon>Chlorophyta</taxon>
        <taxon>core chlorophytes</taxon>
        <taxon>Chlorophyceae</taxon>
        <taxon>CS clade</taxon>
        <taxon>Chlamydomonadales</taxon>
        <taxon>Volvocaceae</taxon>
        <taxon>Gonium</taxon>
    </lineage>
</organism>
<dbReference type="InterPro" id="IPR053720">
    <property type="entry name" value="Psm_Assembly_Chaperone"/>
</dbReference>
<dbReference type="GO" id="GO:0043248">
    <property type="term" value="P:proteasome assembly"/>
    <property type="evidence" value="ECO:0007669"/>
    <property type="project" value="InterPro"/>
</dbReference>
<dbReference type="Proteomes" id="UP000075714">
    <property type="component" value="Unassembled WGS sequence"/>
</dbReference>
<protein>
    <submittedName>
        <fullName evidence="1">Uncharacterized protein</fullName>
    </submittedName>
</protein>
<proteinExistence type="predicted"/>
<dbReference type="AlphaFoldDB" id="A0A150GHI6"/>
<dbReference type="Gene3D" id="3.30.230.90">
    <property type="match status" value="1"/>
</dbReference>
<evidence type="ECO:0000313" key="1">
    <source>
        <dbReference type="EMBL" id="KXZ49253.1"/>
    </source>
</evidence>
<gene>
    <name evidence="1" type="ORF">GPECTOR_22g845</name>
</gene>
<name>A0A150GHI6_GONPE</name>
<comment type="caution">
    <text evidence="1">The sequence shown here is derived from an EMBL/GenBank/DDBJ whole genome shotgun (WGS) entry which is preliminary data.</text>
</comment>
<evidence type="ECO:0000313" key="2">
    <source>
        <dbReference type="Proteomes" id="UP000075714"/>
    </source>
</evidence>
<accession>A0A150GHI6</accession>
<dbReference type="EMBL" id="LSYV01000023">
    <property type="protein sequence ID" value="KXZ49253.1"/>
    <property type="molecule type" value="Genomic_DNA"/>
</dbReference>
<dbReference type="OrthoDB" id="5839at2759"/>
<reference evidence="2" key="1">
    <citation type="journal article" date="2016" name="Nat. Commun.">
        <title>The Gonium pectorale genome demonstrates co-option of cell cycle regulation during the evolution of multicellularity.</title>
        <authorList>
            <person name="Hanschen E.R."/>
            <person name="Marriage T.N."/>
            <person name="Ferris P.J."/>
            <person name="Hamaji T."/>
            <person name="Toyoda A."/>
            <person name="Fujiyama A."/>
            <person name="Neme R."/>
            <person name="Noguchi H."/>
            <person name="Minakuchi Y."/>
            <person name="Suzuki M."/>
            <person name="Kawai-Toyooka H."/>
            <person name="Smith D.R."/>
            <person name="Sparks H."/>
            <person name="Anderson J."/>
            <person name="Bakaric R."/>
            <person name="Luria V."/>
            <person name="Karger A."/>
            <person name="Kirschner M.W."/>
            <person name="Durand P.M."/>
            <person name="Michod R.E."/>
            <person name="Nozaki H."/>
            <person name="Olson B.J."/>
        </authorList>
    </citation>
    <scope>NUCLEOTIDE SEQUENCE [LARGE SCALE GENOMIC DNA]</scope>
    <source>
        <strain evidence="2">NIES-2863</strain>
    </source>
</reference>